<keyword evidence="1" id="KW-0472">Membrane</keyword>
<evidence type="ECO:0000313" key="2">
    <source>
        <dbReference type="EMBL" id="XCC63066.1"/>
    </source>
</evidence>
<gene>
    <name evidence="2" type="ORF">PUP29_03900</name>
</gene>
<organism evidence="2">
    <name type="scientific">Christensenella massiliensis</name>
    <dbReference type="NCBI Taxonomy" id="1805714"/>
    <lineage>
        <taxon>Bacteria</taxon>
        <taxon>Bacillati</taxon>
        <taxon>Bacillota</taxon>
        <taxon>Clostridia</taxon>
        <taxon>Christensenellales</taxon>
        <taxon>Christensenellaceae</taxon>
        <taxon>Christensenella</taxon>
    </lineage>
</organism>
<evidence type="ECO:0000256" key="1">
    <source>
        <dbReference type="SAM" id="Phobius"/>
    </source>
</evidence>
<proteinExistence type="predicted"/>
<protein>
    <recommendedName>
        <fullName evidence="3">PH domain-containing protein</fullName>
    </recommendedName>
</protein>
<reference evidence="2" key="1">
    <citation type="submission" date="2023-02" db="EMBL/GenBank/DDBJ databases">
        <title>Gut commensal Christensenella minuta modulates host metabolism via a new class of secondary bile acids.</title>
        <authorList>
            <person name="Liu C."/>
        </authorList>
    </citation>
    <scope>NUCLEOTIDE SEQUENCE</scope>
    <source>
        <strain evidence="2">CA70</strain>
    </source>
</reference>
<feature type="transmembrane region" description="Helical" evidence="1">
    <location>
        <begin position="22"/>
        <end position="50"/>
    </location>
</feature>
<sequence>MIGTDAGREFYMYREEMAHKKIGPLAGILITVGIVAAILGTMFVLSFIGFLLDLPWLQLFAFVIVVCAGFIVIRRYMTDYIYIVGDGKLLFGRRIGAREKELSTIPLRNIRKMGGYAEMESGLSGKKKYKYTFRKKTEAYVLDCGDIAILFSPTEELKGKLKRR</sequence>
<dbReference type="AlphaFoldDB" id="A0AAU8ABD7"/>
<name>A0AAU8ABD7_9FIRM</name>
<dbReference type="EMBL" id="CP117826">
    <property type="protein sequence ID" value="XCC63066.1"/>
    <property type="molecule type" value="Genomic_DNA"/>
</dbReference>
<dbReference type="RefSeq" id="WP_353423868.1">
    <property type="nucleotide sequence ID" value="NZ_CP117826.1"/>
</dbReference>
<evidence type="ECO:0008006" key="3">
    <source>
        <dbReference type="Google" id="ProtNLM"/>
    </source>
</evidence>
<keyword evidence="1" id="KW-0812">Transmembrane</keyword>
<keyword evidence="1" id="KW-1133">Transmembrane helix</keyword>
<accession>A0AAU8ABD7</accession>
<feature type="transmembrane region" description="Helical" evidence="1">
    <location>
        <begin position="56"/>
        <end position="73"/>
    </location>
</feature>